<dbReference type="Proteomes" id="UP000242444">
    <property type="component" value="Unassembled WGS sequence"/>
</dbReference>
<evidence type="ECO:0000313" key="3">
    <source>
        <dbReference type="Proteomes" id="UP000242444"/>
    </source>
</evidence>
<name>A0A263CYG1_9PSEU</name>
<dbReference type="InterPro" id="IPR036513">
    <property type="entry name" value="STAS_dom_sf"/>
</dbReference>
<dbReference type="Gene3D" id="3.30.750.24">
    <property type="entry name" value="STAS domain"/>
    <property type="match status" value="1"/>
</dbReference>
<dbReference type="CDD" id="cd07043">
    <property type="entry name" value="STAS_anti-anti-sigma_factors"/>
    <property type="match status" value="1"/>
</dbReference>
<dbReference type="InterPro" id="IPR002645">
    <property type="entry name" value="STAS_dom"/>
</dbReference>
<comment type="caution">
    <text evidence="2">The sequence shown here is derived from an EMBL/GenBank/DDBJ whole genome shotgun (WGS) entry which is preliminary data.</text>
</comment>
<dbReference type="PROSITE" id="PS50801">
    <property type="entry name" value="STAS"/>
    <property type="match status" value="1"/>
</dbReference>
<evidence type="ECO:0000259" key="1">
    <source>
        <dbReference type="PROSITE" id="PS50801"/>
    </source>
</evidence>
<dbReference type="InParanoid" id="A0A263CYG1"/>
<feature type="domain" description="STAS" evidence="1">
    <location>
        <begin position="26"/>
        <end position="131"/>
    </location>
</feature>
<sequence length="131" mass="13768">MPQQQGAAADQFAVTVEHERASCPCIVVSGDVDARAVDTLTTVLARYPAVETTALVADLSAVTFCSINGLHMILDLFDRSNAVAVPLELVVDAPLRRLLGRLECAAGLSTHLDRAAAMVAIDAPEAEALRA</sequence>
<gene>
    <name evidence="2" type="ORF">CFN78_25955</name>
</gene>
<protein>
    <recommendedName>
        <fullName evidence="1">STAS domain-containing protein</fullName>
    </recommendedName>
</protein>
<dbReference type="EMBL" id="NKYE01000021">
    <property type="protein sequence ID" value="OZM70366.1"/>
    <property type="molecule type" value="Genomic_DNA"/>
</dbReference>
<reference evidence="2 3" key="1">
    <citation type="submission" date="2017-07" db="EMBL/GenBank/DDBJ databases">
        <title>Amycolatopsis antarcticus sp. nov., isolated from the surface of an Antarcticus brown macroalga.</title>
        <authorList>
            <person name="Wang J."/>
            <person name="Leiva S."/>
            <person name="Huang J."/>
            <person name="Huang Y."/>
        </authorList>
    </citation>
    <scope>NUCLEOTIDE SEQUENCE [LARGE SCALE GENOMIC DNA]</scope>
    <source>
        <strain evidence="2 3">AU-G6</strain>
    </source>
</reference>
<proteinExistence type="predicted"/>
<dbReference type="AlphaFoldDB" id="A0A263CYG1"/>
<accession>A0A263CYG1</accession>
<dbReference type="Pfam" id="PF01740">
    <property type="entry name" value="STAS"/>
    <property type="match status" value="1"/>
</dbReference>
<evidence type="ECO:0000313" key="2">
    <source>
        <dbReference type="EMBL" id="OZM70366.1"/>
    </source>
</evidence>
<dbReference type="SUPFAM" id="SSF52091">
    <property type="entry name" value="SpoIIaa-like"/>
    <property type="match status" value="1"/>
</dbReference>
<keyword evidence="3" id="KW-1185">Reference proteome</keyword>
<organism evidence="2 3">
    <name type="scientific">Amycolatopsis antarctica</name>
    <dbReference type="NCBI Taxonomy" id="1854586"/>
    <lineage>
        <taxon>Bacteria</taxon>
        <taxon>Bacillati</taxon>
        <taxon>Actinomycetota</taxon>
        <taxon>Actinomycetes</taxon>
        <taxon>Pseudonocardiales</taxon>
        <taxon>Pseudonocardiaceae</taxon>
        <taxon>Amycolatopsis</taxon>
    </lineage>
</organism>